<protein>
    <recommendedName>
        <fullName evidence="1">Hypervirulence associated protein TUDOR domain-containing protein</fullName>
    </recommendedName>
</protein>
<dbReference type="EMBL" id="JACIEW010000012">
    <property type="protein sequence ID" value="MBB4053893.1"/>
    <property type="molecule type" value="Genomic_DNA"/>
</dbReference>
<reference evidence="2 3" key="1">
    <citation type="submission" date="2020-08" db="EMBL/GenBank/DDBJ databases">
        <title>Genomic Encyclopedia of Type Strains, Phase IV (KMG-IV): sequencing the most valuable type-strain genomes for metagenomic binning, comparative biology and taxonomic classification.</title>
        <authorList>
            <person name="Goeker M."/>
        </authorList>
    </citation>
    <scope>NUCLEOTIDE SEQUENCE [LARGE SCALE GENOMIC DNA]</scope>
    <source>
        <strain evidence="2 3">DSM 23447</strain>
    </source>
</reference>
<name>A0A7W6NDD3_9HYPH</name>
<gene>
    <name evidence="2" type="ORF">GGR20_003561</name>
</gene>
<dbReference type="RefSeq" id="WP_183312643.1">
    <property type="nucleotide sequence ID" value="NZ_JACIEW010000012.1"/>
</dbReference>
<proteinExistence type="predicted"/>
<feature type="domain" description="Hypervirulence associated protein TUDOR" evidence="1">
    <location>
        <begin position="6"/>
        <end position="67"/>
    </location>
</feature>
<comment type="caution">
    <text evidence="2">The sequence shown here is derived from an EMBL/GenBank/DDBJ whole genome shotgun (WGS) entry which is preliminary data.</text>
</comment>
<evidence type="ECO:0000313" key="3">
    <source>
        <dbReference type="Proteomes" id="UP000547011"/>
    </source>
</evidence>
<keyword evidence="3" id="KW-1185">Reference proteome</keyword>
<dbReference type="InterPro" id="IPR021331">
    <property type="entry name" value="Hva1_TUDOR"/>
</dbReference>
<dbReference type="Pfam" id="PF11160">
    <property type="entry name" value="Hva1_TUDOR"/>
    <property type="match status" value="1"/>
</dbReference>
<sequence>MALRKGSPVKWNWGAHEARGKIVDRFTSEVSRTIKGTEVTRQASRKEPAYLIVQEDGDRVLKSRSEVERAD</sequence>
<evidence type="ECO:0000259" key="1">
    <source>
        <dbReference type="Pfam" id="PF11160"/>
    </source>
</evidence>
<dbReference type="Proteomes" id="UP000547011">
    <property type="component" value="Unassembled WGS sequence"/>
</dbReference>
<evidence type="ECO:0000313" key="2">
    <source>
        <dbReference type="EMBL" id="MBB4053893.1"/>
    </source>
</evidence>
<accession>A0A7W6NDD3</accession>
<dbReference type="AlphaFoldDB" id="A0A7W6NDD3"/>
<organism evidence="2 3">
    <name type="scientific">Devosia subaequoris</name>
    <dbReference type="NCBI Taxonomy" id="395930"/>
    <lineage>
        <taxon>Bacteria</taxon>
        <taxon>Pseudomonadati</taxon>
        <taxon>Pseudomonadota</taxon>
        <taxon>Alphaproteobacteria</taxon>
        <taxon>Hyphomicrobiales</taxon>
        <taxon>Devosiaceae</taxon>
        <taxon>Devosia</taxon>
    </lineage>
</organism>